<reference evidence="1" key="2">
    <citation type="submission" date="2020-05" db="UniProtKB">
        <authorList>
            <consortium name="EnsemblMetazoa"/>
        </authorList>
    </citation>
    <scope>IDENTIFICATION</scope>
    <source>
        <strain evidence="1">Indian</strain>
    </source>
</reference>
<dbReference type="PANTHER" id="PTHR47331:SF5">
    <property type="entry name" value="RIBONUCLEASE H"/>
    <property type="match status" value="1"/>
</dbReference>
<dbReference type="GO" id="GO:0003676">
    <property type="term" value="F:nucleic acid binding"/>
    <property type="evidence" value="ECO:0007669"/>
    <property type="project" value="InterPro"/>
</dbReference>
<dbReference type="Pfam" id="PF03564">
    <property type="entry name" value="DUF1759"/>
    <property type="match status" value="1"/>
</dbReference>
<dbReference type="VEuPathDB" id="VectorBase:ASTEI20_045722"/>
<organism evidence="1 2">
    <name type="scientific">Anopheles stephensi</name>
    <name type="common">Indo-Pakistan malaria mosquito</name>
    <dbReference type="NCBI Taxonomy" id="30069"/>
    <lineage>
        <taxon>Eukaryota</taxon>
        <taxon>Metazoa</taxon>
        <taxon>Ecdysozoa</taxon>
        <taxon>Arthropoda</taxon>
        <taxon>Hexapoda</taxon>
        <taxon>Insecta</taxon>
        <taxon>Pterygota</taxon>
        <taxon>Neoptera</taxon>
        <taxon>Endopterygota</taxon>
        <taxon>Diptera</taxon>
        <taxon>Nematocera</taxon>
        <taxon>Culicoidea</taxon>
        <taxon>Culicidae</taxon>
        <taxon>Anophelinae</taxon>
        <taxon>Anopheles</taxon>
    </lineage>
</organism>
<reference evidence="2" key="1">
    <citation type="journal article" date="2014" name="Genome Biol.">
        <title>Genome analysis of a major urban malaria vector mosquito, Anopheles stephensi.</title>
        <authorList>
            <person name="Jiang X."/>
            <person name="Peery A."/>
            <person name="Hall A.B."/>
            <person name="Sharma A."/>
            <person name="Chen X.G."/>
            <person name="Waterhouse R.M."/>
            <person name="Komissarov A."/>
            <person name="Riehle M.M."/>
            <person name="Shouche Y."/>
            <person name="Sharakhova M.V."/>
            <person name="Lawson D."/>
            <person name="Pakpour N."/>
            <person name="Arensburger P."/>
            <person name="Davidson V.L."/>
            <person name="Eiglmeier K."/>
            <person name="Emrich S."/>
            <person name="George P."/>
            <person name="Kennedy R.C."/>
            <person name="Mane S.P."/>
            <person name="Maslen G."/>
            <person name="Oringanje C."/>
            <person name="Qi Y."/>
            <person name="Settlage R."/>
            <person name="Tojo M."/>
            <person name="Tubio J.M."/>
            <person name="Unger M.F."/>
            <person name="Wang B."/>
            <person name="Vernick K.D."/>
            <person name="Ribeiro J.M."/>
            <person name="James A.A."/>
            <person name="Michel K."/>
            <person name="Riehle M.A."/>
            <person name="Luckhart S."/>
            <person name="Sharakhov I.V."/>
            <person name="Tu Z."/>
        </authorList>
    </citation>
    <scope>NUCLEOTIDE SEQUENCE [LARGE SCALE GENOMIC DNA]</scope>
    <source>
        <strain evidence="2">Indian</strain>
    </source>
</reference>
<dbReference type="VEuPathDB" id="VectorBase:ASTEI20_036457"/>
<dbReference type="PANTHER" id="PTHR47331">
    <property type="entry name" value="PHD-TYPE DOMAIN-CONTAINING PROTEIN"/>
    <property type="match status" value="1"/>
</dbReference>
<sequence>MQQPEVSMQVQVLRIKLKVVHKRLINMQTDPTLAQVQSKMLEELKAEQHTLLNQLIEQLPYDLDKDIAEDEVFQAEYLVKAASLQSMDVKPPPVAAQLVMPQHRLHIPMPTFDGSYEQWPKFKAMFQDIMSRANESDAVKLHHLNKALTGKAAGIINASMMNSNNFESVWEILVQRFENPRLIVDKHIAGLLHLKALPRESAKDLRHLAETCKAHVDGLIFMEKPIDGTSNLIITHILSSCLDAETRKLWERSLKHGEFPELYKTLEFITRQTEVLESCATKEPQQRQPSGKPASTKAFVSSTPNPPQLCCALCKQQHPLHKCPTFLILTTTDKIEKLKTLNRCFNCFGTGHAVSKCPSPWSCRHCKGRHHTLIHVENSRVTPGPSPVTGRQSTTATTTLTTVVSSTVLLSTAMLNITDSAGVTHPARVLLDSGAQSSFITGRLAQFLCLPRKLVNIPLSGIGGSAGSNVRHTVTTTIHSRCSSYNATVEMLVLPKLTVEMPRQYINISHWSIPEACVLADPSFNNPAPIDLILGASLFYEILRTGRLSLGDNMPTLQETEFGWVVSGNTIIEEPLSSSMCAVVTHTNELDSLMKRFFELEEVSGTPSWSNEERACEEHYTATTTTDINGRYVQLQPRSKWYKDDERAIVPGTLVIIKEDNVPPLSWLLARVVEVHPGKDGKARVFTLQTSTKTKVVRPRVKLCVIPTAVGNY</sequence>
<keyword evidence="2" id="KW-1185">Reference proteome</keyword>
<dbReference type="EnsemblMetazoa" id="ASTEI06341-RA">
    <property type="protein sequence ID" value="ASTEI06341-PA"/>
    <property type="gene ID" value="ASTEI06341"/>
</dbReference>
<dbReference type="GO" id="GO:0008270">
    <property type="term" value="F:zinc ion binding"/>
    <property type="evidence" value="ECO:0007669"/>
    <property type="project" value="InterPro"/>
</dbReference>
<accession>A0A182YD05</accession>
<dbReference type="InterPro" id="IPR005312">
    <property type="entry name" value="DUF1759"/>
</dbReference>
<dbReference type="SUPFAM" id="SSF57756">
    <property type="entry name" value="Retrovirus zinc finger-like domains"/>
    <property type="match status" value="1"/>
</dbReference>
<dbReference type="InterPro" id="IPR021109">
    <property type="entry name" value="Peptidase_aspartic_dom_sf"/>
</dbReference>
<dbReference type="VEuPathDB" id="VectorBase:ASTEI06341"/>
<evidence type="ECO:0000313" key="2">
    <source>
        <dbReference type="Proteomes" id="UP000076408"/>
    </source>
</evidence>
<evidence type="ECO:0000313" key="1">
    <source>
        <dbReference type="EnsemblMetazoa" id="ASTEI06341-PA"/>
    </source>
</evidence>
<dbReference type="GO" id="GO:0006508">
    <property type="term" value="P:proteolysis"/>
    <property type="evidence" value="ECO:0007669"/>
    <property type="project" value="InterPro"/>
</dbReference>
<dbReference type="AlphaFoldDB" id="A0A182YD05"/>
<protein>
    <submittedName>
        <fullName evidence="1">Uncharacterized protein</fullName>
    </submittedName>
</protein>
<name>A0A182YD05_ANOST</name>
<dbReference type="InterPro" id="IPR036875">
    <property type="entry name" value="Znf_CCHC_sf"/>
</dbReference>
<dbReference type="Gene3D" id="2.40.70.10">
    <property type="entry name" value="Acid Proteases"/>
    <property type="match status" value="1"/>
</dbReference>
<dbReference type="OMA" id="YINISHW"/>
<dbReference type="Proteomes" id="UP000076408">
    <property type="component" value="Unassembled WGS sequence"/>
</dbReference>
<dbReference type="Pfam" id="PF18701">
    <property type="entry name" value="DUF5641"/>
    <property type="match status" value="1"/>
</dbReference>
<dbReference type="InterPro" id="IPR040676">
    <property type="entry name" value="DUF5641"/>
</dbReference>
<dbReference type="GO" id="GO:0004190">
    <property type="term" value="F:aspartic-type endopeptidase activity"/>
    <property type="evidence" value="ECO:0007669"/>
    <property type="project" value="InterPro"/>
</dbReference>
<proteinExistence type="predicted"/>
<dbReference type="VEuPathDB" id="VectorBase:ASTE006794"/>
<dbReference type="CDD" id="cd00303">
    <property type="entry name" value="retropepsin_like"/>
    <property type="match status" value="1"/>
</dbReference>
<dbReference type="STRING" id="30069.A0A182YD05"/>
<dbReference type="PROSITE" id="PS50175">
    <property type="entry name" value="ASP_PROT_RETROV"/>
    <property type="match status" value="1"/>
</dbReference>
<dbReference type="InterPro" id="IPR001995">
    <property type="entry name" value="Peptidase_A2_cat"/>
</dbReference>
<dbReference type="VEuPathDB" id="VectorBase:ASTE011771"/>